<evidence type="ECO:0000313" key="1">
    <source>
        <dbReference type="EMBL" id="CAG8801071.1"/>
    </source>
</evidence>
<protein>
    <submittedName>
        <fullName evidence="1">16734_t:CDS:1</fullName>
    </submittedName>
</protein>
<feature type="non-terminal residue" evidence="1">
    <location>
        <position position="1"/>
    </location>
</feature>
<accession>A0ACA9RNU6</accession>
<reference evidence="1" key="1">
    <citation type="submission" date="2021-06" db="EMBL/GenBank/DDBJ databases">
        <authorList>
            <person name="Kallberg Y."/>
            <person name="Tangrot J."/>
            <person name="Rosling A."/>
        </authorList>
    </citation>
    <scope>NUCLEOTIDE SEQUENCE</scope>
    <source>
        <strain evidence="1">MA461A</strain>
    </source>
</reference>
<name>A0ACA9RNU6_9GLOM</name>
<comment type="caution">
    <text evidence="1">The sequence shown here is derived from an EMBL/GenBank/DDBJ whole genome shotgun (WGS) entry which is preliminary data.</text>
</comment>
<keyword evidence="2" id="KW-1185">Reference proteome</keyword>
<sequence length="140" mass="15680">NGTKELLSESSLPLILPPLNDFTPNPRMILGADGEKMSKSRGNVINPNELVEKYGADALRLAEVFLGPPEQTTNFNIKSVYQKMKAKVNNYYHKTKLNLVVSSLMTFINDCYKAEVIPLTYGLSFLRLLNPLAPHITEEI</sequence>
<proteinExistence type="predicted"/>
<evidence type="ECO:0000313" key="2">
    <source>
        <dbReference type="Proteomes" id="UP000789920"/>
    </source>
</evidence>
<gene>
    <name evidence="1" type="ORF">RPERSI_LOCUS21045</name>
</gene>
<dbReference type="Proteomes" id="UP000789920">
    <property type="component" value="Unassembled WGS sequence"/>
</dbReference>
<organism evidence="1 2">
    <name type="scientific">Racocetra persica</name>
    <dbReference type="NCBI Taxonomy" id="160502"/>
    <lineage>
        <taxon>Eukaryota</taxon>
        <taxon>Fungi</taxon>
        <taxon>Fungi incertae sedis</taxon>
        <taxon>Mucoromycota</taxon>
        <taxon>Glomeromycotina</taxon>
        <taxon>Glomeromycetes</taxon>
        <taxon>Diversisporales</taxon>
        <taxon>Gigasporaceae</taxon>
        <taxon>Racocetra</taxon>
    </lineage>
</organism>
<dbReference type="EMBL" id="CAJVQC010060723">
    <property type="protein sequence ID" value="CAG8801071.1"/>
    <property type="molecule type" value="Genomic_DNA"/>
</dbReference>